<protein>
    <submittedName>
        <fullName evidence="2">Uncharacterized protein</fullName>
    </submittedName>
</protein>
<dbReference type="EMBL" id="LVHI01000013">
    <property type="protein sequence ID" value="OAK54042.1"/>
    <property type="molecule type" value="Genomic_DNA"/>
</dbReference>
<accession>A0A177YER6</accession>
<gene>
    <name evidence="2" type="ORF">A3K89_21300</name>
</gene>
<organism evidence="2 3">
    <name type="scientific">Rhodococcoides kyotonense</name>
    <dbReference type="NCBI Taxonomy" id="398843"/>
    <lineage>
        <taxon>Bacteria</taxon>
        <taxon>Bacillati</taxon>
        <taxon>Actinomycetota</taxon>
        <taxon>Actinomycetes</taxon>
        <taxon>Mycobacteriales</taxon>
        <taxon>Nocardiaceae</taxon>
        <taxon>Rhodococcoides</taxon>
    </lineage>
</organism>
<evidence type="ECO:0000256" key="1">
    <source>
        <dbReference type="SAM" id="MobiDB-lite"/>
    </source>
</evidence>
<evidence type="ECO:0000313" key="2">
    <source>
        <dbReference type="EMBL" id="OAK54042.1"/>
    </source>
</evidence>
<keyword evidence="3" id="KW-1185">Reference proteome</keyword>
<evidence type="ECO:0000313" key="3">
    <source>
        <dbReference type="Proteomes" id="UP000077519"/>
    </source>
</evidence>
<proteinExistence type="predicted"/>
<sequence>MNDRVVGLAVCSLSSAPHSTHLLLCEETGEPMGTWTDADPTFRVPTDGSKTMPGVRSRTFGDAA</sequence>
<reference evidence="2 3" key="1">
    <citation type="submission" date="2016-03" db="EMBL/GenBank/DDBJ databases">
        <title>Genome sequence of Rhodococcus kyotonensis KB10.</title>
        <authorList>
            <person name="Jeong H."/>
            <person name="Hong C.E."/>
            <person name="Jo S.H."/>
            <person name="Park J.M."/>
        </authorList>
    </citation>
    <scope>NUCLEOTIDE SEQUENCE [LARGE SCALE GENOMIC DNA]</scope>
    <source>
        <strain evidence="2 3">KB10</strain>
    </source>
</reference>
<comment type="caution">
    <text evidence="2">The sequence shown here is derived from an EMBL/GenBank/DDBJ whole genome shotgun (WGS) entry which is preliminary data.</text>
</comment>
<feature type="region of interest" description="Disordered" evidence="1">
    <location>
        <begin position="33"/>
        <end position="64"/>
    </location>
</feature>
<name>A0A177YER6_9NOCA</name>
<dbReference type="AlphaFoldDB" id="A0A177YER6"/>
<dbReference type="Proteomes" id="UP000077519">
    <property type="component" value="Unassembled WGS sequence"/>
</dbReference>